<dbReference type="Proteomes" id="UP001596113">
    <property type="component" value="Unassembled WGS sequence"/>
</dbReference>
<proteinExistence type="predicted"/>
<gene>
    <name evidence="3" type="ORF">ACFPOF_30500</name>
</gene>
<dbReference type="Pfam" id="PF13426">
    <property type="entry name" value="PAS_9"/>
    <property type="match status" value="1"/>
</dbReference>
<dbReference type="Gene3D" id="3.30.450.20">
    <property type="entry name" value="PAS domain"/>
    <property type="match status" value="1"/>
</dbReference>
<evidence type="ECO:0000259" key="2">
    <source>
        <dbReference type="PROSITE" id="PS51832"/>
    </source>
</evidence>
<accession>A0ABW0I1A3</accession>
<evidence type="ECO:0000313" key="4">
    <source>
        <dbReference type="Proteomes" id="UP001596113"/>
    </source>
</evidence>
<dbReference type="InterPro" id="IPR052020">
    <property type="entry name" value="Cyclic_di-GMP/3'3'-cGAMP_PDE"/>
</dbReference>
<dbReference type="InterPro" id="IPR037522">
    <property type="entry name" value="HD_GYP_dom"/>
</dbReference>
<dbReference type="CDD" id="cd00077">
    <property type="entry name" value="HDc"/>
    <property type="match status" value="1"/>
</dbReference>
<name>A0ABW0I1A3_9BACL</name>
<sequence>MNEALSYFLKLDDAVIITDTEHRIIDVNAKYEEITGHRRNDIIGFQAGILKSGLTPKRTYEQMKEALNDSRAWSGVFVNRKRNKGLWHSNITITPIEIGQSLFFIGIFRDLGTITEGTYVSEKRITKIQNEILKVLALSCEIRDPFIEEHLLRVQTLTKKFLKTFNAANEMMLTEDYIQQVVNASIMHDIGKSGIPEGILYKPGKLTYYERSIIETHPLIGVDILNKISNELEDELFRQEIIVSKSIVEFHHEKWDGTGYPHQLKGDEIPFEAQVVSIVDVYDALTTRRAYKDAWTHEQAIDHLQQQRGVAFKAELVDLFVEAIDASA</sequence>
<dbReference type="EMBL" id="JBHSMI010000067">
    <property type="protein sequence ID" value="MFC5407079.1"/>
    <property type="molecule type" value="Genomic_DNA"/>
</dbReference>
<dbReference type="PROSITE" id="PS50112">
    <property type="entry name" value="PAS"/>
    <property type="match status" value="1"/>
</dbReference>
<dbReference type="InterPro" id="IPR000014">
    <property type="entry name" value="PAS"/>
</dbReference>
<dbReference type="SUPFAM" id="SSF109604">
    <property type="entry name" value="HD-domain/PDEase-like"/>
    <property type="match status" value="1"/>
</dbReference>
<evidence type="ECO:0000259" key="1">
    <source>
        <dbReference type="PROSITE" id="PS50112"/>
    </source>
</evidence>
<dbReference type="Pfam" id="PF13487">
    <property type="entry name" value="HD_5"/>
    <property type="match status" value="1"/>
</dbReference>
<dbReference type="NCBIfam" id="TIGR00229">
    <property type="entry name" value="sensory_box"/>
    <property type="match status" value="1"/>
</dbReference>
<reference evidence="4" key="1">
    <citation type="journal article" date="2019" name="Int. J. Syst. Evol. Microbiol.">
        <title>The Global Catalogue of Microorganisms (GCM) 10K type strain sequencing project: providing services to taxonomists for standard genome sequencing and annotation.</title>
        <authorList>
            <consortium name="The Broad Institute Genomics Platform"/>
            <consortium name="The Broad Institute Genome Sequencing Center for Infectious Disease"/>
            <person name="Wu L."/>
            <person name="Ma J."/>
        </authorList>
    </citation>
    <scope>NUCLEOTIDE SEQUENCE [LARGE SCALE GENOMIC DNA]</scope>
    <source>
        <strain evidence="4">CGMCC 1.18575</strain>
    </source>
</reference>
<dbReference type="RefSeq" id="WP_378139417.1">
    <property type="nucleotide sequence ID" value="NZ_JBHSMI010000067.1"/>
</dbReference>
<dbReference type="CDD" id="cd00130">
    <property type="entry name" value="PAS"/>
    <property type="match status" value="1"/>
</dbReference>
<keyword evidence="4" id="KW-1185">Reference proteome</keyword>
<feature type="domain" description="PAS" evidence="1">
    <location>
        <begin position="1"/>
        <end position="44"/>
    </location>
</feature>
<dbReference type="InterPro" id="IPR035965">
    <property type="entry name" value="PAS-like_dom_sf"/>
</dbReference>
<comment type="caution">
    <text evidence="3">The sequence shown here is derived from an EMBL/GenBank/DDBJ whole genome shotgun (WGS) entry which is preliminary data.</text>
</comment>
<organism evidence="3 4">
    <name type="scientific">Cohnella soli</name>
    <dbReference type="NCBI Taxonomy" id="425005"/>
    <lineage>
        <taxon>Bacteria</taxon>
        <taxon>Bacillati</taxon>
        <taxon>Bacillota</taxon>
        <taxon>Bacilli</taxon>
        <taxon>Bacillales</taxon>
        <taxon>Paenibacillaceae</taxon>
        <taxon>Cohnella</taxon>
    </lineage>
</organism>
<dbReference type="PANTHER" id="PTHR45228:SF8">
    <property type="entry name" value="TWO-COMPONENT RESPONSE REGULATOR-RELATED"/>
    <property type="match status" value="1"/>
</dbReference>
<dbReference type="InterPro" id="IPR003607">
    <property type="entry name" value="HD/PDEase_dom"/>
</dbReference>
<dbReference type="SUPFAM" id="SSF55785">
    <property type="entry name" value="PYP-like sensor domain (PAS domain)"/>
    <property type="match status" value="1"/>
</dbReference>
<dbReference type="SMART" id="SM00471">
    <property type="entry name" value="HDc"/>
    <property type="match status" value="1"/>
</dbReference>
<protein>
    <submittedName>
        <fullName evidence="3">HD domain-containing phosphohydrolase</fullName>
    </submittedName>
</protein>
<dbReference type="Gene3D" id="1.10.3210.10">
    <property type="entry name" value="Hypothetical protein af1432"/>
    <property type="match status" value="1"/>
</dbReference>
<dbReference type="PROSITE" id="PS51832">
    <property type="entry name" value="HD_GYP"/>
    <property type="match status" value="1"/>
</dbReference>
<dbReference type="PANTHER" id="PTHR45228">
    <property type="entry name" value="CYCLIC DI-GMP PHOSPHODIESTERASE TM_0186-RELATED"/>
    <property type="match status" value="1"/>
</dbReference>
<feature type="domain" description="HD-GYP" evidence="2">
    <location>
        <begin position="125"/>
        <end position="328"/>
    </location>
</feature>
<evidence type="ECO:0000313" key="3">
    <source>
        <dbReference type="EMBL" id="MFC5407079.1"/>
    </source>
</evidence>